<gene>
    <name evidence="3" type="ORF">LOM8899_03192</name>
</gene>
<reference evidence="3 4" key="1">
    <citation type="submission" date="2017-05" db="EMBL/GenBank/DDBJ databases">
        <authorList>
            <person name="Song R."/>
            <person name="Chenine A.L."/>
            <person name="Ruprecht R.M."/>
        </authorList>
    </citation>
    <scope>NUCLEOTIDE SEQUENCE [LARGE SCALE GENOMIC DNA]</scope>
    <source>
        <strain evidence="3 4">CECT 8899</strain>
    </source>
</reference>
<dbReference type="Proteomes" id="UP000201613">
    <property type="component" value="Unassembled WGS sequence"/>
</dbReference>
<feature type="chain" id="PRO_5012805444" description="DUF4394 domain-containing protein" evidence="1">
    <location>
        <begin position="22"/>
        <end position="284"/>
    </location>
</feature>
<name>A0A238LHA4_9RHOB</name>
<evidence type="ECO:0000313" key="4">
    <source>
        <dbReference type="Proteomes" id="UP000201613"/>
    </source>
</evidence>
<keyword evidence="1" id="KW-0732">Signal</keyword>
<feature type="domain" description="DUF4394" evidence="2">
    <location>
        <begin position="52"/>
        <end position="274"/>
    </location>
</feature>
<dbReference type="AlphaFoldDB" id="A0A238LHA4"/>
<dbReference type="EMBL" id="FXZK01000006">
    <property type="protein sequence ID" value="SMY09031.1"/>
    <property type="molecule type" value="Genomic_DNA"/>
</dbReference>
<evidence type="ECO:0000259" key="2">
    <source>
        <dbReference type="Pfam" id="PF14339"/>
    </source>
</evidence>
<accession>A0A238LHA4</accession>
<organism evidence="3 4">
    <name type="scientific">Flavimaricola marinus</name>
    <dbReference type="NCBI Taxonomy" id="1819565"/>
    <lineage>
        <taxon>Bacteria</taxon>
        <taxon>Pseudomonadati</taxon>
        <taxon>Pseudomonadota</taxon>
        <taxon>Alphaproteobacteria</taxon>
        <taxon>Rhodobacterales</taxon>
        <taxon>Paracoccaceae</taxon>
        <taxon>Flavimaricola</taxon>
    </lineage>
</organism>
<evidence type="ECO:0000256" key="1">
    <source>
        <dbReference type="SAM" id="SignalP"/>
    </source>
</evidence>
<dbReference type="OrthoDB" id="531718at2"/>
<dbReference type="Pfam" id="PF14339">
    <property type="entry name" value="DUF4394"/>
    <property type="match status" value="1"/>
</dbReference>
<proteinExistence type="predicted"/>
<dbReference type="InterPro" id="IPR025507">
    <property type="entry name" value="DUF4394"/>
</dbReference>
<keyword evidence="4" id="KW-1185">Reference proteome</keyword>
<dbReference type="RefSeq" id="WP_093993208.1">
    <property type="nucleotide sequence ID" value="NZ_FXZK01000006.1"/>
</dbReference>
<sequence length="284" mass="29212">MTFRTLTATAALALSTSAAFAAGHAGNAGYALANDGNTLVVMTDIAMPNDVMTFDLANDLDAIAFRPVTGELLGFAGDAIYTIDTSTGMLTDLGATFMDDAMIADDAMVAFDFNNAIDAVRAVSSNGDNLVYFPEGFGDMDERAGSVLRFTDLAYAEGDASFGAEPLVFANAYTNAIAGMTAESTFQYALDARANALISLANNAGTLETIGLITIDGEAADILPMGGFDIISPSVGEDQAYAILQIDGQETAGLYSIDLTSGNATLLSDLGMGGFSGFAASMGM</sequence>
<protein>
    <recommendedName>
        <fullName evidence="2">DUF4394 domain-containing protein</fullName>
    </recommendedName>
</protein>
<feature type="signal peptide" evidence="1">
    <location>
        <begin position="1"/>
        <end position="21"/>
    </location>
</feature>
<evidence type="ECO:0000313" key="3">
    <source>
        <dbReference type="EMBL" id="SMY09031.1"/>
    </source>
</evidence>